<dbReference type="EMBL" id="MEVA01000003">
    <property type="protein sequence ID" value="OGC47824.1"/>
    <property type="molecule type" value="Genomic_DNA"/>
</dbReference>
<accession>A0A1F4US94</accession>
<evidence type="ECO:0000313" key="2">
    <source>
        <dbReference type="EMBL" id="OGC47824.1"/>
    </source>
</evidence>
<protein>
    <submittedName>
        <fullName evidence="2">Uncharacterized protein</fullName>
    </submittedName>
</protein>
<evidence type="ECO:0000256" key="1">
    <source>
        <dbReference type="SAM" id="MobiDB-lite"/>
    </source>
</evidence>
<dbReference type="STRING" id="1802617.A2886_00375"/>
<sequence>MTVANSSESLVEKPGEGVAEVSGEIKVERSDSTESKLAEVQPEKVRGAVFEVLDRFEGVLGKELLADLSENLNDREGYSETDPYISESSGDKRKSVTTYEQHTWGKRVVTAYADGSTEVIFEQANPMDNPMRRIELTYDARADLLRQRASGVAGFIHDFRLPSHPELFDLVDKMPRSAHFSSEMIMTHASDPENRDVRGNCTASYERYVRDDGTREGYDTAVVQLTEDGKVLSGREVLRGVALGRLPEMQEVKPGQEEPAPRFTAVGL</sequence>
<dbReference type="AlphaFoldDB" id="A0A1F4US94"/>
<gene>
    <name evidence="2" type="ORF">A2886_00375</name>
</gene>
<proteinExistence type="predicted"/>
<feature type="region of interest" description="Disordered" evidence="1">
    <location>
        <begin position="1"/>
        <end position="39"/>
    </location>
</feature>
<name>A0A1F4US94_UNCKA</name>
<comment type="caution">
    <text evidence="2">The sequence shown here is derived from an EMBL/GenBank/DDBJ whole genome shotgun (WGS) entry which is preliminary data.</text>
</comment>
<feature type="compositionally biased region" description="Basic and acidic residues" evidence="1">
    <location>
        <begin position="23"/>
        <end position="39"/>
    </location>
</feature>
<evidence type="ECO:0000313" key="3">
    <source>
        <dbReference type="Proteomes" id="UP000176608"/>
    </source>
</evidence>
<dbReference type="Proteomes" id="UP000176608">
    <property type="component" value="Unassembled WGS sequence"/>
</dbReference>
<reference evidence="2 3" key="1">
    <citation type="journal article" date="2016" name="Nat. Commun.">
        <title>Thousands of microbial genomes shed light on interconnected biogeochemical processes in an aquifer system.</title>
        <authorList>
            <person name="Anantharaman K."/>
            <person name="Brown C.T."/>
            <person name="Hug L.A."/>
            <person name="Sharon I."/>
            <person name="Castelle C.J."/>
            <person name="Probst A.J."/>
            <person name="Thomas B.C."/>
            <person name="Singh A."/>
            <person name="Wilkins M.J."/>
            <person name="Karaoz U."/>
            <person name="Brodie E.L."/>
            <person name="Williams K.H."/>
            <person name="Hubbard S.S."/>
            <person name="Banfield J.F."/>
        </authorList>
    </citation>
    <scope>NUCLEOTIDE SEQUENCE [LARGE SCALE GENOMIC DNA]</scope>
</reference>
<organism evidence="2 3">
    <name type="scientific">candidate division WWE3 bacterium RIFCSPHIGHO2_01_FULL_42_13</name>
    <dbReference type="NCBI Taxonomy" id="1802617"/>
    <lineage>
        <taxon>Bacteria</taxon>
        <taxon>Katanobacteria</taxon>
    </lineage>
</organism>